<accession>A0A917PTY9</accession>
<feature type="domain" description="YCII-related" evidence="2">
    <location>
        <begin position="27"/>
        <end position="118"/>
    </location>
</feature>
<comment type="caution">
    <text evidence="3">The sequence shown here is derived from an EMBL/GenBank/DDBJ whole genome shotgun (WGS) entry which is preliminary data.</text>
</comment>
<dbReference type="InterPro" id="IPR011008">
    <property type="entry name" value="Dimeric_a/b-barrel"/>
</dbReference>
<name>A0A917PTY9_9MICO</name>
<gene>
    <name evidence="3" type="ORF">GCM10011372_32820</name>
</gene>
<comment type="similarity">
    <text evidence="1">Belongs to the YciI family.</text>
</comment>
<reference evidence="3" key="1">
    <citation type="journal article" date="2014" name="Int. J. Syst. Evol. Microbiol.">
        <title>Complete genome sequence of Corynebacterium casei LMG S-19264T (=DSM 44701T), isolated from a smear-ripened cheese.</title>
        <authorList>
            <consortium name="US DOE Joint Genome Institute (JGI-PGF)"/>
            <person name="Walter F."/>
            <person name="Albersmeier A."/>
            <person name="Kalinowski J."/>
            <person name="Ruckert C."/>
        </authorList>
    </citation>
    <scope>NUCLEOTIDE SEQUENCE</scope>
    <source>
        <strain evidence="3">CGMCC 1.8984</strain>
    </source>
</reference>
<organism evidence="3 4">
    <name type="scientific">Agromyces bauzanensis</name>
    <dbReference type="NCBI Taxonomy" id="1308924"/>
    <lineage>
        <taxon>Bacteria</taxon>
        <taxon>Bacillati</taxon>
        <taxon>Actinomycetota</taxon>
        <taxon>Actinomycetes</taxon>
        <taxon>Micrococcales</taxon>
        <taxon>Microbacteriaceae</taxon>
        <taxon>Agromyces</taxon>
    </lineage>
</organism>
<evidence type="ECO:0000259" key="2">
    <source>
        <dbReference type="Pfam" id="PF03795"/>
    </source>
</evidence>
<reference evidence="3" key="2">
    <citation type="submission" date="2020-09" db="EMBL/GenBank/DDBJ databases">
        <authorList>
            <person name="Sun Q."/>
            <person name="Zhou Y."/>
        </authorList>
    </citation>
    <scope>NUCLEOTIDE SEQUENCE</scope>
    <source>
        <strain evidence="3">CGMCC 1.8984</strain>
    </source>
</reference>
<dbReference type="AlphaFoldDB" id="A0A917PTY9"/>
<proteinExistence type="inferred from homology"/>
<keyword evidence="4" id="KW-1185">Reference proteome</keyword>
<sequence length="126" mass="13374">MTQYFLTMPHDSATEPTMASMQELDPAELAAVMAAVDEFNTALKDSGAWLFAGGLNPPSTAKTVDVTSGETRVLDEPFVEAPSYVGGFWVIEAADDAAAVEWAARASAAVRSRIEVRALQEAPPEA</sequence>
<dbReference type="RefSeq" id="WP_188744483.1">
    <property type="nucleotide sequence ID" value="NZ_BAABFW010000050.1"/>
</dbReference>
<evidence type="ECO:0000313" key="3">
    <source>
        <dbReference type="EMBL" id="GGJ91793.1"/>
    </source>
</evidence>
<dbReference type="Pfam" id="PF03795">
    <property type="entry name" value="YCII"/>
    <property type="match status" value="1"/>
</dbReference>
<evidence type="ECO:0000256" key="1">
    <source>
        <dbReference type="ARBA" id="ARBA00007689"/>
    </source>
</evidence>
<dbReference type="PANTHER" id="PTHR35174">
    <property type="entry name" value="BLL7171 PROTEIN-RELATED"/>
    <property type="match status" value="1"/>
</dbReference>
<evidence type="ECO:0000313" key="4">
    <source>
        <dbReference type="Proteomes" id="UP000636956"/>
    </source>
</evidence>
<dbReference type="Gene3D" id="3.30.70.1060">
    <property type="entry name" value="Dimeric alpha+beta barrel"/>
    <property type="match status" value="1"/>
</dbReference>
<dbReference type="EMBL" id="BMMD01000025">
    <property type="protein sequence ID" value="GGJ91793.1"/>
    <property type="molecule type" value="Genomic_DNA"/>
</dbReference>
<dbReference type="Proteomes" id="UP000636956">
    <property type="component" value="Unassembled WGS sequence"/>
</dbReference>
<dbReference type="InterPro" id="IPR005545">
    <property type="entry name" value="YCII"/>
</dbReference>
<dbReference type="PANTHER" id="PTHR35174:SF3">
    <property type="entry name" value="BLL7171 PROTEIN"/>
    <property type="match status" value="1"/>
</dbReference>
<protein>
    <recommendedName>
        <fullName evidence="2">YCII-related domain-containing protein</fullName>
    </recommendedName>
</protein>
<dbReference type="SUPFAM" id="SSF54909">
    <property type="entry name" value="Dimeric alpha+beta barrel"/>
    <property type="match status" value="1"/>
</dbReference>